<dbReference type="GO" id="GO:0046872">
    <property type="term" value="F:metal ion binding"/>
    <property type="evidence" value="ECO:0007669"/>
    <property type="project" value="UniProtKB-KW"/>
</dbReference>
<feature type="domain" description="Peptidase M20 dimerisation" evidence="2">
    <location>
        <begin position="207"/>
        <end position="302"/>
    </location>
</feature>
<reference evidence="3 4" key="1">
    <citation type="journal article" date="2007" name="Genome Res.">
        <title>Genome characteristics of facultatively symbiotic Frankia sp. strains reflect host range and host plant biogeography.</title>
        <authorList>
            <person name="Normand P."/>
            <person name="Lapierre P."/>
            <person name="Tisa L.S."/>
            <person name="Gogarten J.P."/>
            <person name="Alloisio N."/>
            <person name="Bagnarol E."/>
            <person name="Bassi C.A."/>
            <person name="Berry A.M."/>
            <person name="Bickhart D.M."/>
            <person name="Choisne N."/>
            <person name="Couloux A."/>
            <person name="Cournoyer B."/>
            <person name="Cruveiller S."/>
            <person name="Daubin V."/>
            <person name="Demange N."/>
            <person name="Francino M.P."/>
            <person name="Goltsman E."/>
            <person name="Huang Y."/>
            <person name="Kopp O.R."/>
            <person name="Labarre L."/>
            <person name="Lapidus A."/>
            <person name="Lavire C."/>
            <person name="Marechal J."/>
            <person name="Martinez M."/>
            <person name="Mastronunzio J.E."/>
            <person name="Mullin B.C."/>
            <person name="Niemann J."/>
            <person name="Pujic P."/>
            <person name="Rawnsley T."/>
            <person name="Rouy Z."/>
            <person name="Schenowitz C."/>
            <person name="Sellstedt A."/>
            <person name="Tavares F."/>
            <person name="Tomkins J.P."/>
            <person name="Vallenet D."/>
            <person name="Valverde C."/>
            <person name="Wall L.G."/>
            <person name="Wang Y."/>
            <person name="Medigue C."/>
            <person name="Benson D.R."/>
        </authorList>
    </citation>
    <scope>NUCLEOTIDE SEQUENCE [LARGE SCALE GENOMIC DNA]</scope>
    <source>
        <strain evidence="4">DSM 45818 / CECT 9043 / CcI3</strain>
    </source>
</reference>
<dbReference type="Gene3D" id="3.40.630.10">
    <property type="entry name" value="Zn peptidases"/>
    <property type="match status" value="1"/>
</dbReference>
<dbReference type="SUPFAM" id="SSF55031">
    <property type="entry name" value="Bacterial exopeptidase dimerisation domain"/>
    <property type="match status" value="1"/>
</dbReference>
<feature type="binding site" evidence="1">
    <location>
        <position position="122"/>
    </location>
    <ligand>
        <name>Mn(2+)</name>
        <dbReference type="ChEBI" id="CHEBI:29035"/>
        <label>2</label>
    </ligand>
</feature>
<evidence type="ECO:0000313" key="3">
    <source>
        <dbReference type="EMBL" id="ABD10078.1"/>
    </source>
</evidence>
<dbReference type="eggNOG" id="COG1473">
    <property type="taxonomic scope" value="Bacteria"/>
</dbReference>
<dbReference type="PANTHER" id="PTHR11014">
    <property type="entry name" value="PEPTIDASE M20 FAMILY MEMBER"/>
    <property type="match status" value="1"/>
</dbReference>
<dbReference type="STRING" id="106370.Francci3_0694"/>
<dbReference type="EC" id="3.5.1.14" evidence="3"/>
<dbReference type="HOGENOM" id="CLU_023257_0_1_11"/>
<dbReference type="Gene3D" id="3.30.70.360">
    <property type="match status" value="1"/>
</dbReference>
<dbReference type="InterPro" id="IPR036264">
    <property type="entry name" value="Bact_exopeptidase_dim_dom"/>
</dbReference>
<organism evidence="3 4">
    <name type="scientific">Frankia casuarinae (strain DSM 45818 / CECT 9043 / HFP020203 / CcI3)</name>
    <dbReference type="NCBI Taxonomy" id="106370"/>
    <lineage>
        <taxon>Bacteria</taxon>
        <taxon>Bacillati</taxon>
        <taxon>Actinomycetota</taxon>
        <taxon>Actinomycetes</taxon>
        <taxon>Frankiales</taxon>
        <taxon>Frankiaceae</taxon>
        <taxon>Frankia</taxon>
    </lineage>
</organism>
<evidence type="ECO:0000259" key="2">
    <source>
        <dbReference type="Pfam" id="PF07687"/>
    </source>
</evidence>
<dbReference type="PIRSF" id="PIRSF005962">
    <property type="entry name" value="Pept_M20D_amidohydro"/>
    <property type="match status" value="1"/>
</dbReference>
<protein>
    <submittedName>
        <fullName evidence="3">Peptidase M20D, amidohydrolase</fullName>
        <ecNumber evidence="3">3.5.1.14</ecNumber>
    </submittedName>
</protein>
<keyword evidence="3" id="KW-0378">Hydrolase</keyword>
<dbReference type="PANTHER" id="PTHR11014:SF63">
    <property type="entry name" value="METALLOPEPTIDASE, PUTATIVE (AFU_ORTHOLOGUE AFUA_6G09600)-RELATED"/>
    <property type="match status" value="1"/>
</dbReference>
<evidence type="ECO:0000313" key="4">
    <source>
        <dbReference type="Proteomes" id="UP000001937"/>
    </source>
</evidence>
<dbReference type="SUPFAM" id="SSF53187">
    <property type="entry name" value="Zn-dependent exopeptidases"/>
    <property type="match status" value="1"/>
</dbReference>
<keyword evidence="1" id="KW-0464">Manganese</keyword>
<dbReference type="GO" id="GO:0004046">
    <property type="term" value="F:aminoacylase activity"/>
    <property type="evidence" value="ECO:0007669"/>
    <property type="project" value="UniProtKB-EC"/>
</dbReference>
<dbReference type="KEGG" id="fra:Francci3_0694"/>
<proteinExistence type="predicted"/>
<dbReference type="EMBL" id="CP000249">
    <property type="protein sequence ID" value="ABD10078.1"/>
    <property type="molecule type" value="Genomic_DNA"/>
</dbReference>
<evidence type="ECO:0000256" key="1">
    <source>
        <dbReference type="PIRSR" id="PIRSR005962-1"/>
    </source>
</evidence>
<sequence>MCREEPGRQMKVDETAAVAGWVAAHESELIALRRDLHAHPELGRQEHRTAEQVEARLRAAGLSPQRLPDLPGLWCDIGAGVDHDPGAPVIMLRADMDALPLSDIKDVPYRSTVPGVAHACGHDVHTTVALGAGLALAEVARVSTLPGTVRLVFQPAEELMPGGALDIIDAGVLKPVTTAIALHCDPALDLGMIGLRTGPITSAADAVEITLAGPGGHTSRPQNTVDLVYALVRLAADLPAALGRLVDPRSALSLVWGQVQAGTVANAIPRTGQLRGTVRTLSRETWESVPALVTQVAEQLVAPYGAQIVVDYRRGVPPVVNSVDVVEVLRTVVDRVFGHGASTMVAQSLGGEDFGWYLNHVPGALARLGTRTPGGHTYDLHQGSFDVDERAIGVGVKLLAGAALDLLTHTPPAP</sequence>
<feature type="binding site" evidence="1">
    <location>
        <position position="381"/>
    </location>
    <ligand>
        <name>Mn(2+)</name>
        <dbReference type="ChEBI" id="CHEBI:29035"/>
        <label>2</label>
    </ligand>
</feature>
<gene>
    <name evidence="3" type="ordered locus">Francci3_0694</name>
</gene>
<name>Q2JF64_FRACC</name>
<dbReference type="Pfam" id="PF01546">
    <property type="entry name" value="Peptidase_M20"/>
    <property type="match status" value="1"/>
</dbReference>
<dbReference type="Pfam" id="PF07687">
    <property type="entry name" value="M20_dimer"/>
    <property type="match status" value="1"/>
</dbReference>
<comment type="cofactor">
    <cofactor evidence="1">
        <name>Mn(2+)</name>
        <dbReference type="ChEBI" id="CHEBI:29035"/>
    </cofactor>
    <text evidence="1">The Mn(2+) ion enhances activity.</text>
</comment>
<feature type="binding site" evidence="1">
    <location>
        <position position="183"/>
    </location>
    <ligand>
        <name>Mn(2+)</name>
        <dbReference type="ChEBI" id="CHEBI:29035"/>
        <label>2</label>
    </ligand>
</feature>
<dbReference type="InterPro" id="IPR011650">
    <property type="entry name" value="Peptidase_M20_dimer"/>
</dbReference>
<dbReference type="NCBIfam" id="TIGR01891">
    <property type="entry name" value="amidohydrolases"/>
    <property type="match status" value="1"/>
</dbReference>
<keyword evidence="1" id="KW-0479">Metal-binding</keyword>
<dbReference type="PhylomeDB" id="Q2JF64"/>
<dbReference type="Proteomes" id="UP000001937">
    <property type="component" value="Chromosome"/>
</dbReference>
<keyword evidence="4" id="KW-1185">Reference proteome</keyword>
<feature type="binding site" evidence="1">
    <location>
        <position position="158"/>
    </location>
    <ligand>
        <name>Mn(2+)</name>
        <dbReference type="ChEBI" id="CHEBI:29035"/>
        <label>2</label>
    </ligand>
</feature>
<accession>Q2JF64</accession>
<feature type="binding site" evidence="1">
    <location>
        <position position="120"/>
    </location>
    <ligand>
        <name>Mn(2+)</name>
        <dbReference type="ChEBI" id="CHEBI:29035"/>
        <label>2</label>
    </ligand>
</feature>
<dbReference type="InterPro" id="IPR002933">
    <property type="entry name" value="Peptidase_M20"/>
</dbReference>
<dbReference type="AlphaFoldDB" id="Q2JF64"/>
<dbReference type="InterPro" id="IPR017439">
    <property type="entry name" value="Amidohydrolase"/>
</dbReference>